<dbReference type="EMBL" id="LWDF02000925">
    <property type="protein sequence ID" value="KAE8241367.1"/>
    <property type="molecule type" value="Genomic_DNA"/>
</dbReference>
<feature type="region of interest" description="Disordered" evidence="1">
    <location>
        <begin position="651"/>
        <end position="680"/>
    </location>
</feature>
<name>A0A8T8SJ65_9BASI</name>
<dbReference type="GO" id="GO:0039694">
    <property type="term" value="P:viral RNA genome replication"/>
    <property type="evidence" value="ECO:0007669"/>
    <property type="project" value="InterPro"/>
</dbReference>
<dbReference type="Pfam" id="PF00978">
    <property type="entry name" value="RdRP_2"/>
    <property type="match status" value="1"/>
</dbReference>
<dbReference type="InterPro" id="IPR043502">
    <property type="entry name" value="DNA/RNA_pol_sf"/>
</dbReference>
<sequence length="1886" mass="209892">MDVVGVTHVFIKRVGWQSYHVAWSPGADLYLCPRDLLPAGWYGLSPDFFADSPLRIAALAMHMGEYTNSFNESRQMAPHAVPGNMLSYLDNAGIPRPLPGARPHPHPVHVALERRMLHFAGLLLRDSPWFGLFMRQEKVQHLNTSGRVAPPTGYFNPRLAGKDLARYQATAPPTSLSPRNDTAVWFAHDVLHHLNASTVGQWFDDNPTLEHLVATAVIPPETVWDLPCVTNDLYRFAVVGEDLIYVPERHNGGQYVQPYSARNWLMTDRLVTASGECLHVSLLETNHAHHLFVISRHQLLAENRRVLDMPELSSIPFMAHPFGSPFSRLTTPSLLAALEGYSTRVSATNMRDLYAKIASSQAETYGRYPSSFARAAALHALRLRSLDFHTSGGVLSYVWAWLGELLRLPLLPIPWLVQSISSRRFSAQLDVGLIWHVKCSYLVAQSRDRPMPGLIHSVCDAHAVPLFYLPPKADTLALTTDFFARFFVFMGVKLILFPASTFLVHHLDSLPQLIAWATDMFDMTWTSTPFGVVCVLLSMWYGVRGPGVPWPNFLHPVTCLARNMYSLYWGLCSNKRCLRHGRSWHSLTFSVLLPVLLAWPKFGPLYCRYRDIRFHWFEVVCMGTLWVVSFFEYEPSRRPRLPWHRTPPIDPYRDEEDVSSTYTSSSSSSGGSDNSSVPPAFTRVPQLEDSRFAHLVADDIELLPRLGSPPPPSVVESVPSTRSHSPPVAPRPLTPVEEVIPFAEPGIALLPQDPYWRFALRPSSYDSFHTWGAVVALMPDPPNQLDPQHSCVWDCIASTFGLRSDVVHAMFLASMAPAQRGPWFNGLVPYSELSRVFTFFGLGVTLHSASRAGADCPRIPGNTRLPVYDRKQRPLMSTKRDPFGLDCVYFLAPADDDTYHLTTAADNEAGTGDNIPTIGAMIGFVSRQVTALELGTIVNAPVKVFLQSWARMNGTLVSAPALTSQLPAGRLPDIVQLPRLPVREEVINYSLSAADLESAYKLAQDIKNNPEQLDVRDHPMTSIARGLYEQVKYYRKATRNGEPAPAVKLHLFHGAPGSGKSFAVLNSLAARHAVTPFTSANLRFHCWLNCLRGPLEAAANAVLPGLMSHNFQTGCMPFVQPLPGTLVLDDATQLWPGFIQMLIATNPQLTDIYLTFDVTQGRSAFPVADALSRSSLSTSEWLAPLSSYYATESWRLSTENSRLFGLPAPLQTAGHRVTRGIVALVSNVINDLPLLVVSPRFATSQNDGGQRCMTFRECQGFTIDGDVTIDLGGLSATATDHAWWTALTRARGNIMFYLGPLSQGKGLNESLFGRSNIASAIMAVMAHSGRGVISPADDPAQLIARAVQAHLSRCLSPAACTTLGLAPRAATIGSRVGSSDRAEWLSTPRPDYLGDFYTARTHRALQKGHKSSPGTAFSRYTALAAPVETREAPHLLRHYVALHNDHVLHSDPSTYVMPPPPEITAQPDPALQFDTLVDADTREVVAPNHNATTQHVHDGPNAILHHTRSDRLTDAISRKKRIKIGVDRSDLTAHERTLAKRLRNGFKKFFDVEAWSRERFDLVRFEMQSRNSFQSWVSKRTKKQIERSIGKNPIDSYPNFAHLFLKSQYVKKEASRFAPAKAGQTVSEFNLVRQFRDAPFAHYVEELALKHARPSTYLHCRASPTEMSSWYKEHWKPGERMTANDYTAWDSGCDRVFLDFDVWIMGLCGIPNEYINRYQLDRATTTSYAGPHMIRQESGDRWTWLLNTLRNAAITGISLRCPPSSPAAFSGDDSVVLGDWRAPKEFNPRDWTMQPKPEFGTSLEFCGYAFGGHDISLSPAVVLHRSQYGLALGRNDEDYWRSIADAICEAGVTAPDYSPVLATARLNLLTAATKYGFPSRGPLVFK</sequence>
<protein>
    <submittedName>
        <fullName evidence="4">Uncharacterized protein</fullName>
    </submittedName>
</protein>
<dbReference type="GO" id="GO:0003968">
    <property type="term" value="F:RNA-directed RNA polymerase activity"/>
    <property type="evidence" value="ECO:0007669"/>
    <property type="project" value="InterPro"/>
</dbReference>
<dbReference type="InterPro" id="IPR007094">
    <property type="entry name" value="RNA-dir_pol_PSvirus"/>
</dbReference>
<evidence type="ECO:0000313" key="4">
    <source>
        <dbReference type="EMBL" id="KAE8241367.1"/>
    </source>
</evidence>
<dbReference type="PROSITE" id="PS51743">
    <property type="entry name" value="ALPHAVIRUS_MT"/>
    <property type="match status" value="1"/>
</dbReference>
<feature type="domain" description="RdRp catalytic" evidence="2">
    <location>
        <begin position="1679"/>
        <end position="1786"/>
    </location>
</feature>
<dbReference type="GO" id="GO:0006396">
    <property type="term" value="P:RNA processing"/>
    <property type="evidence" value="ECO:0007669"/>
    <property type="project" value="InterPro"/>
</dbReference>
<evidence type="ECO:0000313" key="5">
    <source>
        <dbReference type="Proteomes" id="UP000077521"/>
    </source>
</evidence>
<dbReference type="InterPro" id="IPR027351">
    <property type="entry name" value="(+)RNA_virus_helicase_core_dom"/>
</dbReference>
<evidence type="ECO:0000256" key="1">
    <source>
        <dbReference type="SAM" id="MobiDB-lite"/>
    </source>
</evidence>
<comment type="caution">
    <text evidence="4">The sequence shown here is derived from an EMBL/GenBank/DDBJ whole genome shotgun (WGS) entry which is preliminary data.</text>
</comment>
<dbReference type="Proteomes" id="UP000077521">
    <property type="component" value="Unassembled WGS sequence"/>
</dbReference>
<dbReference type="GO" id="GO:0006351">
    <property type="term" value="P:DNA-templated transcription"/>
    <property type="evidence" value="ECO:0007669"/>
    <property type="project" value="InterPro"/>
</dbReference>
<feature type="region of interest" description="Disordered" evidence="1">
    <location>
        <begin position="707"/>
        <end position="731"/>
    </location>
</feature>
<evidence type="ECO:0000259" key="3">
    <source>
        <dbReference type="PROSITE" id="PS51743"/>
    </source>
</evidence>
<proteinExistence type="predicted"/>
<keyword evidence="5" id="KW-1185">Reference proteome</keyword>
<dbReference type="InterPro" id="IPR002588">
    <property type="entry name" value="Alphavirus-like_MT_dom"/>
</dbReference>
<feature type="compositionally biased region" description="Low complexity" evidence="1">
    <location>
        <begin position="659"/>
        <end position="677"/>
    </location>
</feature>
<organism evidence="4 5">
    <name type="scientific">Tilletia indica</name>
    <dbReference type="NCBI Taxonomy" id="43049"/>
    <lineage>
        <taxon>Eukaryota</taxon>
        <taxon>Fungi</taxon>
        <taxon>Dikarya</taxon>
        <taxon>Basidiomycota</taxon>
        <taxon>Ustilaginomycotina</taxon>
        <taxon>Exobasidiomycetes</taxon>
        <taxon>Tilletiales</taxon>
        <taxon>Tilletiaceae</taxon>
        <taxon>Tilletia</taxon>
    </lineage>
</organism>
<dbReference type="GO" id="GO:0016556">
    <property type="term" value="P:mRNA modification"/>
    <property type="evidence" value="ECO:0007669"/>
    <property type="project" value="InterPro"/>
</dbReference>
<evidence type="ECO:0000259" key="2">
    <source>
        <dbReference type="PROSITE" id="PS50507"/>
    </source>
</evidence>
<gene>
    <name evidence="4" type="ORF">A4X13_0g7445</name>
</gene>
<dbReference type="GO" id="GO:0003723">
    <property type="term" value="F:RNA binding"/>
    <property type="evidence" value="ECO:0007669"/>
    <property type="project" value="InterPro"/>
</dbReference>
<dbReference type="GO" id="GO:0008174">
    <property type="term" value="F:mRNA methyltransferase activity"/>
    <property type="evidence" value="ECO:0007669"/>
    <property type="project" value="InterPro"/>
</dbReference>
<accession>A0A8T8SJ65</accession>
<dbReference type="InterPro" id="IPR001788">
    <property type="entry name" value="RNA-dep_RNA_pol_alsuvir"/>
</dbReference>
<dbReference type="PROSITE" id="PS50507">
    <property type="entry name" value="RDRP_SSRNA_POS"/>
    <property type="match status" value="1"/>
</dbReference>
<dbReference type="SUPFAM" id="SSF56672">
    <property type="entry name" value="DNA/RNA polymerases"/>
    <property type="match status" value="1"/>
</dbReference>
<dbReference type="Pfam" id="PF01660">
    <property type="entry name" value="Vmethyltransf"/>
    <property type="match status" value="1"/>
</dbReference>
<feature type="domain" description="Alphavirus-like MT" evidence="3">
    <location>
        <begin position="97"/>
        <end position="265"/>
    </location>
</feature>
<reference evidence="4" key="1">
    <citation type="submission" date="2016-04" db="EMBL/GenBank/DDBJ databases">
        <authorList>
            <person name="Nguyen H.D."/>
            <person name="Samba Siva P."/>
            <person name="Cullis J."/>
            <person name="Levesque C.A."/>
            <person name="Hambleton S."/>
        </authorList>
    </citation>
    <scope>NUCLEOTIDE SEQUENCE</scope>
    <source>
        <strain evidence="4">DAOMC 236416</strain>
    </source>
</reference>
<reference evidence="4" key="2">
    <citation type="journal article" date="2019" name="IMA Fungus">
        <title>Genome sequencing and comparison of five Tilletia species to identify candidate genes for the detection of regulated species infecting wheat.</title>
        <authorList>
            <person name="Nguyen H.D.T."/>
            <person name="Sultana T."/>
            <person name="Kesanakurti P."/>
            <person name="Hambleton S."/>
        </authorList>
    </citation>
    <scope>NUCLEOTIDE SEQUENCE</scope>
    <source>
        <strain evidence="4">DAOMC 236416</strain>
    </source>
</reference>
<dbReference type="GO" id="GO:0005524">
    <property type="term" value="F:ATP binding"/>
    <property type="evidence" value="ECO:0007669"/>
    <property type="project" value="InterPro"/>
</dbReference>
<dbReference type="Pfam" id="PF01443">
    <property type="entry name" value="Viral_helicase1"/>
    <property type="match status" value="1"/>
</dbReference>